<comment type="caution">
    <text evidence="12">The sequence shown here is derived from an EMBL/GenBank/DDBJ whole genome shotgun (WGS) entry which is preliminary data.</text>
</comment>
<evidence type="ECO:0000256" key="2">
    <source>
        <dbReference type="ARBA" id="ARBA00004429"/>
    </source>
</evidence>
<keyword evidence="13" id="KW-1185">Reference proteome</keyword>
<evidence type="ECO:0000256" key="10">
    <source>
        <dbReference type="SAM" id="Phobius"/>
    </source>
</evidence>
<dbReference type="UniPathway" id="UPA00252"/>
<dbReference type="OrthoDB" id="7067577at2"/>
<keyword evidence="4" id="KW-1003">Cell membrane</keyword>
<evidence type="ECO:0000256" key="7">
    <source>
        <dbReference type="ARBA" id="ARBA00022989"/>
    </source>
</evidence>
<feature type="domain" description="HemY N-terminal" evidence="11">
    <location>
        <begin position="26"/>
        <end position="131"/>
    </location>
</feature>
<dbReference type="SUPFAM" id="SSF48452">
    <property type="entry name" value="TPR-like"/>
    <property type="match status" value="1"/>
</dbReference>
<dbReference type="Proteomes" id="UP000295531">
    <property type="component" value="Unassembled WGS sequence"/>
</dbReference>
<evidence type="ECO:0000313" key="12">
    <source>
        <dbReference type="EMBL" id="TDP28385.1"/>
    </source>
</evidence>
<evidence type="ECO:0000256" key="1">
    <source>
        <dbReference type="ARBA" id="ARBA00002962"/>
    </source>
</evidence>
<feature type="transmembrane region" description="Helical" evidence="10">
    <location>
        <begin position="41"/>
        <end position="66"/>
    </location>
</feature>
<dbReference type="RefSeq" id="WP_133540644.1">
    <property type="nucleotide sequence ID" value="NZ_SNXI01000022.1"/>
</dbReference>
<dbReference type="GO" id="GO:0006779">
    <property type="term" value="P:porphyrin-containing compound biosynthetic process"/>
    <property type="evidence" value="ECO:0007669"/>
    <property type="project" value="UniProtKB-KW"/>
</dbReference>
<comment type="subcellular location">
    <subcellularLocation>
        <location evidence="2">Cell inner membrane</location>
        <topology evidence="2">Multi-pass membrane protein</topology>
    </subcellularLocation>
</comment>
<sequence>MKWLIVVFILLVAGAILGPVSSGNAGYVLLQFAGWSVETSVIALFIITVTTVVVVSLVVSLIRFVLRRGKSGGRWFGKRRNAKASRAFKEGQLALLDLNYLTALQCFEKAYKRNKEPAFAALASYSAQQQGELGKAEFWRSQAGKEFEQADQALTLKYIDSIKTSHPTKALSLLEAVLNQKPSSAYPWLLAIDLFKANELWQRLIDVLPALKSNTELSETAINEIKFEAFRRQFLVERKVSADALYNYWRALDKSSRADSTIRLAYAAALKQVGDKQACAKVIYKGLKRGDVSIEEATNSDVLCANYPKLVEFVQEALKRNAQHSGYIRALAMLAYDSKDYSLAQRALKKLVDKDATASDYQLLGDIYRSLGDSQLAANAYKKALAAV</sequence>
<comment type="pathway">
    <text evidence="3">Porphyrin-containing compound metabolism; protoheme biosynthesis.</text>
</comment>
<dbReference type="InterPro" id="IPR011990">
    <property type="entry name" value="TPR-like_helical_dom_sf"/>
</dbReference>
<reference evidence="12 13" key="1">
    <citation type="submission" date="2019-03" db="EMBL/GenBank/DDBJ databases">
        <title>Freshwater and sediment microbial communities from various areas in North America, analyzing microbe dynamics in response to fracking.</title>
        <authorList>
            <person name="Lamendella R."/>
        </authorList>
    </citation>
    <scope>NUCLEOTIDE SEQUENCE [LARGE SCALE GENOMIC DNA]</scope>
    <source>
        <strain evidence="12 13">18_TX</strain>
    </source>
</reference>
<evidence type="ECO:0000259" key="11">
    <source>
        <dbReference type="Pfam" id="PF07219"/>
    </source>
</evidence>
<proteinExistence type="predicted"/>
<dbReference type="AlphaFoldDB" id="A0A4R6NX10"/>
<comment type="function">
    <text evidence="1">Involved in a late step of protoheme IX synthesis.</text>
</comment>
<evidence type="ECO:0000256" key="9">
    <source>
        <dbReference type="ARBA" id="ARBA00023244"/>
    </source>
</evidence>
<dbReference type="InterPro" id="IPR005254">
    <property type="entry name" value="Heme_biosyn_assoc_TPR_pro"/>
</dbReference>
<dbReference type="GO" id="GO:0042168">
    <property type="term" value="P:heme metabolic process"/>
    <property type="evidence" value="ECO:0007669"/>
    <property type="project" value="InterPro"/>
</dbReference>
<name>A0A4R6NX10_9GAMM</name>
<dbReference type="InterPro" id="IPR010817">
    <property type="entry name" value="HemY_N"/>
</dbReference>
<dbReference type="GO" id="GO:0005886">
    <property type="term" value="C:plasma membrane"/>
    <property type="evidence" value="ECO:0007669"/>
    <property type="project" value="UniProtKB-SubCell"/>
</dbReference>
<keyword evidence="6 10" id="KW-0812">Transmembrane</keyword>
<evidence type="ECO:0000256" key="5">
    <source>
        <dbReference type="ARBA" id="ARBA00022519"/>
    </source>
</evidence>
<evidence type="ECO:0000256" key="8">
    <source>
        <dbReference type="ARBA" id="ARBA00023136"/>
    </source>
</evidence>
<dbReference type="NCBIfam" id="TIGR00540">
    <property type="entry name" value="TPR_hemY_coli"/>
    <property type="match status" value="1"/>
</dbReference>
<keyword evidence="7 10" id="KW-1133">Transmembrane helix</keyword>
<dbReference type="EMBL" id="SNXI01000022">
    <property type="protein sequence ID" value="TDP28385.1"/>
    <property type="molecule type" value="Genomic_DNA"/>
</dbReference>
<keyword evidence="8 10" id="KW-0472">Membrane</keyword>
<keyword evidence="5" id="KW-0997">Cell inner membrane</keyword>
<evidence type="ECO:0000256" key="4">
    <source>
        <dbReference type="ARBA" id="ARBA00022475"/>
    </source>
</evidence>
<dbReference type="Pfam" id="PF07219">
    <property type="entry name" value="HemY_N"/>
    <property type="match status" value="1"/>
</dbReference>
<organism evidence="12 13">
    <name type="scientific">Idiomarina aquatica</name>
    <dbReference type="NCBI Taxonomy" id="1327752"/>
    <lineage>
        <taxon>Bacteria</taxon>
        <taxon>Pseudomonadati</taxon>
        <taxon>Pseudomonadota</taxon>
        <taxon>Gammaproteobacteria</taxon>
        <taxon>Alteromonadales</taxon>
        <taxon>Idiomarinaceae</taxon>
        <taxon>Idiomarina</taxon>
    </lineage>
</organism>
<keyword evidence="9" id="KW-0627">Porphyrin biosynthesis</keyword>
<evidence type="ECO:0000256" key="3">
    <source>
        <dbReference type="ARBA" id="ARBA00004744"/>
    </source>
</evidence>
<evidence type="ECO:0000256" key="6">
    <source>
        <dbReference type="ARBA" id="ARBA00022692"/>
    </source>
</evidence>
<evidence type="ECO:0000313" key="13">
    <source>
        <dbReference type="Proteomes" id="UP000295531"/>
    </source>
</evidence>
<dbReference type="Gene3D" id="1.25.40.10">
    <property type="entry name" value="Tetratricopeptide repeat domain"/>
    <property type="match status" value="1"/>
</dbReference>
<gene>
    <name evidence="12" type="ORF">DEU29_12230</name>
</gene>
<accession>A0A4R6NX10</accession>
<protein>
    <submittedName>
        <fullName evidence="12">HemY protein</fullName>
    </submittedName>
</protein>